<organism evidence="1 2">
    <name type="scientific">Hemibagrus guttatus</name>
    <dbReference type="NCBI Taxonomy" id="175788"/>
    <lineage>
        <taxon>Eukaryota</taxon>
        <taxon>Metazoa</taxon>
        <taxon>Chordata</taxon>
        <taxon>Craniata</taxon>
        <taxon>Vertebrata</taxon>
        <taxon>Euteleostomi</taxon>
        <taxon>Actinopterygii</taxon>
        <taxon>Neopterygii</taxon>
        <taxon>Teleostei</taxon>
        <taxon>Ostariophysi</taxon>
        <taxon>Siluriformes</taxon>
        <taxon>Bagridae</taxon>
        <taxon>Hemibagrus</taxon>
    </lineage>
</organism>
<reference evidence="1" key="1">
    <citation type="submission" date="2023-06" db="EMBL/GenBank/DDBJ databases">
        <title>Male Hemibagrus guttatus genome.</title>
        <authorList>
            <person name="Bian C."/>
        </authorList>
    </citation>
    <scope>NUCLEOTIDE SEQUENCE</scope>
    <source>
        <strain evidence="1">Male_cb2023</strain>
        <tissue evidence="1">Muscle</tissue>
    </source>
</reference>
<name>A0AAE0RCA2_9TELE</name>
<dbReference type="EMBL" id="JAUCMX010000004">
    <property type="protein sequence ID" value="KAK3549187.1"/>
    <property type="molecule type" value="Genomic_DNA"/>
</dbReference>
<keyword evidence="2" id="KW-1185">Reference proteome</keyword>
<evidence type="ECO:0000313" key="1">
    <source>
        <dbReference type="EMBL" id="KAK3549187.1"/>
    </source>
</evidence>
<comment type="caution">
    <text evidence="1">The sequence shown here is derived from an EMBL/GenBank/DDBJ whole genome shotgun (WGS) entry which is preliminary data.</text>
</comment>
<evidence type="ECO:0000313" key="2">
    <source>
        <dbReference type="Proteomes" id="UP001274896"/>
    </source>
</evidence>
<accession>A0AAE0RCA2</accession>
<proteinExistence type="predicted"/>
<feature type="non-terminal residue" evidence="1">
    <location>
        <position position="159"/>
    </location>
</feature>
<sequence length="159" mass="16924">TLAAGGASGIRRATGLSGVTVPALSRTLVSSGIVTLRELVNITGSDLSKGERTWQRVWDCGPGVLSISSYTAGGLHLHQRSVPPPGVPERRGDGLWVSVGEAALQSLVKVLNKKKLSGRVDTPWRSVLGFNGDVKPEWRGLYKPPLTKKAADPPMEDFT</sequence>
<feature type="non-terminal residue" evidence="1">
    <location>
        <position position="1"/>
    </location>
</feature>
<dbReference type="AlphaFoldDB" id="A0AAE0RCA2"/>
<gene>
    <name evidence="1" type="ORF">QTP70_034095</name>
</gene>
<protein>
    <submittedName>
        <fullName evidence="1">Uncharacterized protein</fullName>
    </submittedName>
</protein>
<dbReference type="Proteomes" id="UP001274896">
    <property type="component" value="Unassembled WGS sequence"/>
</dbReference>